<dbReference type="Pfam" id="PF00623">
    <property type="entry name" value="RNA_pol_Rpb1_2"/>
    <property type="match status" value="2"/>
</dbReference>
<comment type="catalytic activity">
    <reaction evidence="11 12">
        <text>RNA(n) + a ribonucleoside 5'-triphosphate = RNA(n+1) + diphosphate</text>
        <dbReference type="Rhea" id="RHEA:21248"/>
        <dbReference type="Rhea" id="RHEA-COMP:14527"/>
        <dbReference type="Rhea" id="RHEA-COMP:17342"/>
        <dbReference type="ChEBI" id="CHEBI:33019"/>
        <dbReference type="ChEBI" id="CHEBI:61557"/>
        <dbReference type="ChEBI" id="CHEBI:140395"/>
        <dbReference type="EC" id="2.7.7.6"/>
    </reaction>
</comment>
<proteinExistence type="inferred from homology"/>
<evidence type="ECO:0000256" key="10">
    <source>
        <dbReference type="ARBA" id="ARBA00023242"/>
    </source>
</evidence>
<dbReference type="Gene3D" id="6.20.50.80">
    <property type="match status" value="1"/>
</dbReference>
<keyword evidence="9 12" id="KW-0804">Transcription</keyword>
<dbReference type="InterPro" id="IPR045867">
    <property type="entry name" value="DNA-dir_RpoC_beta_prime"/>
</dbReference>
<dbReference type="FunFam" id="1.10.274.100:FF:000015">
    <property type="entry name" value="DNA-directed RNA polymerase subunit"/>
    <property type="match status" value="1"/>
</dbReference>
<dbReference type="GO" id="GO:0005736">
    <property type="term" value="C:RNA polymerase I complex"/>
    <property type="evidence" value="ECO:0007669"/>
    <property type="project" value="TreeGrafter"/>
</dbReference>
<feature type="transmembrane region" description="Helical" evidence="14">
    <location>
        <begin position="196"/>
        <end position="217"/>
    </location>
</feature>
<evidence type="ECO:0000256" key="3">
    <source>
        <dbReference type="ARBA" id="ARBA00022478"/>
    </source>
</evidence>
<dbReference type="SUPFAM" id="SSF64484">
    <property type="entry name" value="beta and beta-prime subunits of DNA dependent RNA-polymerase"/>
    <property type="match status" value="1"/>
</dbReference>
<dbReference type="EC" id="2.7.7.6" evidence="12"/>
<dbReference type="PANTHER" id="PTHR19376:SF11">
    <property type="entry name" value="DNA-DIRECTED RNA POLYMERASE I SUBUNIT RPA1"/>
    <property type="match status" value="1"/>
</dbReference>
<evidence type="ECO:0000256" key="8">
    <source>
        <dbReference type="ARBA" id="ARBA00022842"/>
    </source>
</evidence>
<dbReference type="InterPro" id="IPR000722">
    <property type="entry name" value="RNA_pol_asu"/>
</dbReference>
<evidence type="ECO:0000313" key="16">
    <source>
        <dbReference type="EMBL" id="KAG8496912.1"/>
    </source>
</evidence>
<keyword evidence="7" id="KW-0862">Zinc</keyword>
<dbReference type="Gene3D" id="1.10.132.30">
    <property type="match status" value="1"/>
</dbReference>
<dbReference type="InterPro" id="IPR006592">
    <property type="entry name" value="RNA_pol_N"/>
</dbReference>
<evidence type="ECO:0000259" key="15">
    <source>
        <dbReference type="SMART" id="SM00663"/>
    </source>
</evidence>
<evidence type="ECO:0000256" key="12">
    <source>
        <dbReference type="RuleBase" id="RU004279"/>
    </source>
</evidence>
<protein>
    <recommendedName>
        <fullName evidence="12">DNA-directed RNA polymerase subunit</fullName>
        <ecNumber evidence="12">2.7.7.6</ecNumber>
    </recommendedName>
</protein>
<dbReference type="GO" id="GO:0046872">
    <property type="term" value="F:metal ion binding"/>
    <property type="evidence" value="ECO:0007669"/>
    <property type="project" value="UniProtKB-KW"/>
</dbReference>
<feature type="compositionally biased region" description="Acidic residues" evidence="13">
    <location>
        <begin position="1489"/>
        <end position="1498"/>
    </location>
</feature>
<keyword evidence="5 12" id="KW-0548">Nucleotidyltransferase</keyword>
<evidence type="ECO:0000256" key="1">
    <source>
        <dbReference type="ARBA" id="ARBA00004123"/>
    </source>
</evidence>
<keyword evidence="8" id="KW-0460">Magnesium</keyword>
<dbReference type="Gene3D" id="3.30.1490.180">
    <property type="entry name" value="RNA polymerase ii"/>
    <property type="match status" value="1"/>
</dbReference>
<dbReference type="Gene3D" id="1.10.150.390">
    <property type="match status" value="1"/>
</dbReference>
<dbReference type="InterPro" id="IPR038120">
    <property type="entry name" value="Rpb1_funnel_sf"/>
</dbReference>
<dbReference type="Gene3D" id="3.30.70.2850">
    <property type="match status" value="1"/>
</dbReference>
<dbReference type="InterPro" id="IPR007083">
    <property type="entry name" value="RNA_pol_Rpb1_4"/>
</dbReference>
<dbReference type="GO" id="GO:0006351">
    <property type="term" value="P:DNA-templated transcription"/>
    <property type="evidence" value="ECO:0007669"/>
    <property type="project" value="InterPro"/>
</dbReference>
<evidence type="ECO:0000256" key="9">
    <source>
        <dbReference type="ARBA" id="ARBA00023163"/>
    </source>
</evidence>
<keyword evidence="6" id="KW-0479">Metal-binding</keyword>
<keyword evidence="3 12" id="KW-0240">DNA-directed RNA polymerase</keyword>
<dbReference type="Pfam" id="PF04998">
    <property type="entry name" value="RNA_pol_Rpb1_5"/>
    <property type="match status" value="1"/>
</dbReference>
<evidence type="ECO:0000256" key="4">
    <source>
        <dbReference type="ARBA" id="ARBA00022679"/>
    </source>
</evidence>
<dbReference type="Gene3D" id="4.10.860.120">
    <property type="entry name" value="RNA polymerase II, clamp domain"/>
    <property type="match status" value="1"/>
</dbReference>
<dbReference type="FunFam" id="1.10.150.390:FF:000005">
    <property type="entry name" value="DNA-directed RNA polymerase subunit"/>
    <property type="match status" value="1"/>
</dbReference>
<evidence type="ECO:0000256" key="11">
    <source>
        <dbReference type="ARBA" id="ARBA00048552"/>
    </source>
</evidence>
<dbReference type="InterPro" id="IPR042102">
    <property type="entry name" value="RNA_pol_Rpb1_3_sf"/>
</dbReference>
<organism evidence="16 17">
    <name type="scientific">Gossypium anomalum</name>
    <dbReference type="NCBI Taxonomy" id="47600"/>
    <lineage>
        <taxon>Eukaryota</taxon>
        <taxon>Viridiplantae</taxon>
        <taxon>Streptophyta</taxon>
        <taxon>Embryophyta</taxon>
        <taxon>Tracheophyta</taxon>
        <taxon>Spermatophyta</taxon>
        <taxon>Magnoliopsida</taxon>
        <taxon>eudicotyledons</taxon>
        <taxon>Gunneridae</taxon>
        <taxon>Pentapetalae</taxon>
        <taxon>rosids</taxon>
        <taxon>malvids</taxon>
        <taxon>Malvales</taxon>
        <taxon>Malvaceae</taxon>
        <taxon>Malvoideae</taxon>
        <taxon>Gossypium</taxon>
    </lineage>
</organism>
<reference evidence="16 17" key="1">
    <citation type="journal article" date="2021" name="bioRxiv">
        <title>The Gossypium anomalum genome as a resource for cotton improvement and evolutionary analysis of hybrid incompatibility.</title>
        <authorList>
            <person name="Grover C.E."/>
            <person name="Yuan D."/>
            <person name="Arick M.A."/>
            <person name="Miller E.R."/>
            <person name="Hu G."/>
            <person name="Peterson D.G."/>
            <person name="Wendel J.F."/>
            <person name="Udall J.A."/>
        </authorList>
    </citation>
    <scope>NUCLEOTIDE SEQUENCE [LARGE SCALE GENOMIC DNA]</scope>
    <source>
        <strain evidence="16">JFW-Udall</strain>
        <tissue evidence="16">Leaf</tissue>
    </source>
</reference>
<evidence type="ECO:0000256" key="14">
    <source>
        <dbReference type="SAM" id="Phobius"/>
    </source>
</evidence>
<dbReference type="OrthoDB" id="270392at2759"/>
<dbReference type="Pfam" id="PF04997">
    <property type="entry name" value="RNA_pol_Rpb1_1"/>
    <property type="match status" value="1"/>
</dbReference>
<dbReference type="InterPro" id="IPR007066">
    <property type="entry name" value="RNA_pol_Rpb1_3"/>
</dbReference>
<comment type="caution">
    <text evidence="16">The sequence shown here is derived from an EMBL/GenBank/DDBJ whole genome shotgun (WGS) entry which is preliminary data.</text>
</comment>
<dbReference type="GO" id="GO:0003899">
    <property type="term" value="F:DNA-directed RNA polymerase activity"/>
    <property type="evidence" value="ECO:0007669"/>
    <property type="project" value="UniProtKB-EC"/>
</dbReference>
<evidence type="ECO:0000313" key="17">
    <source>
        <dbReference type="Proteomes" id="UP000701853"/>
    </source>
</evidence>
<dbReference type="Proteomes" id="UP000701853">
    <property type="component" value="Chromosome 4"/>
</dbReference>
<feature type="compositionally biased region" description="Acidic residues" evidence="13">
    <location>
        <begin position="1515"/>
        <end position="1528"/>
    </location>
</feature>
<evidence type="ECO:0000256" key="7">
    <source>
        <dbReference type="ARBA" id="ARBA00022833"/>
    </source>
</evidence>
<keyword evidence="14" id="KW-0472">Membrane</keyword>
<evidence type="ECO:0000256" key="2">
    <source>
        <dbReference type="ARBA" id="ARBA00006460"/>
    </source>
</evidence>
<dbReference type="SMART" id="SM00663">
    <property type="entry name" value="RPOLA_N"/>
    <property type="match status" value="1"/>
</dbReference>
<dbReference type="InterPro" id="IPR044893">
    <property type="entry name" value="RNA_pol_Rpb1_clamp_domain"/>
</dbReference>
<accession>A0A8J6D361</accession>
<dbReference type="CDD" id="cd01435">
    <property type="entry name" value="RNAP_I_RPA1_N"/>
    <property type="match status" value="1"/>
</dbReference>
<dbReference type="InterPro" id="IPR015699">
    <property type="entry name" value="DNA-dir_RNA_pol1_lsu_N"/>
</dbReference>
<dbReference type="PANTHER" id="PTHR19376">
    <property type="entry name" value="DNA-DIRECTED RNA POLYMERASE"/>
    <property type="match status" value="1"/>
</dbReference>
<dbReference type="Gene3D" id="6.10.250.2940">
    <property type="match status" value="1"/>
</dbReference>
<keyword evidence="4 12" id="KW-0808">Transferase</keyword>
<comment type="similarity">
    <text evidence="2 12">Belongs to the RNA polymerase beta' chain family.</text>
</comment>
<dbReference type="Pfam" id="PF05000">
    <property type="entry name" value="RNA_pol_Rpb1_4"/>
    <property type="match status" value="1"/>
</dbReference>
<sequence length="1827" mass="204224">MAQITEGAMDSVDAVWFNFMTTEEVRKHSVLKLTNANLLDFMNRPMPGGLYDPVLGPLEDRTPCKSCGLLKLHCPGHCGHIDLVSPIYNPLLFNFLHTLIQRTCFFCYHFRAERTEVERCISQLKLIGKGDIVGAKRLDSDSKDSSSHPENSEGCQKLGSRLHESEAVNPKEWTSLQLTEAMSVLNKFLKVKYKRYVLVARIAATLIVSEGFFISGMSGSQMRENVIRGCKMADTFSGEVGSDIEDANDASSSEEGVDITKTKTSEIGFKGADGTSAKARKKAKVPLEFLKQKNLFSGPLLPSEVKKVMKLLWENEIELCSLINCIQQQGFGEKVGFSMFFLETVLVPPIKFRAPTKGGDSVMEHPQTVLLSKVLQANISLGNAYNNDLQSSKVIVRLWMDLQQSINLLFDSKTAMSKYSFFPFLRVHCVGQRRDVSPGICQLLERKEGMFRQKMMGKRVNFACRSVISPDPYLAVNEIGIPPYFALRLTYPERVTPWNVVKLREAIINGSDIHPGATHYVDNLSTQRLPPNRKARISISRKLPSSRGAITQPGKNFDYEFEGKIVLRHLQDGDVVLVNRQVLGPSQLLAVLIHTMDAHADDSVGTVAQLLPTLHKPSIMAHVVRVLKGEKTIRMHYANCSTYNADFDGDEINVHFPQDEISRAEAYNIVNANNQYVRPSNGEPLRALIQDHIVSAVLLTKRDTFLSRDEFNQLLYSSGVSGLAQHPCLGKSGQKVLISSSEEGMLPILPAILKPKPLWTGKQVITAVLNHITRGRPPFTVEKTGKTPRDFFKNRSNENKPKSGGQEGKDAEKNSNKEPDEEKILIYKNDLVRGMIDKAQFADYGLVHTVQELYGSNTAGFLLSVFSRLFTVFLQMHGFTCGVDDLLIMNDKDIERKKQLEECEKKVTEAHYEFCAVKVDTEIAPIELQLKIEKTIRRDGEAALTALDRTMISVLNKNSSQGVLTELLSEGLVKPMGRNCISLMTTTGAKGSKVNFQQISSFLGQQELEGKRVPRMVSGKTLPCFHPWDWAARAGGFISDRFLTGLRPQEYYFHCMAGREGHYADSPYAFVVGNLVDTAVKTSRSGYLQRCLIKNLECLKISYDHTVRDADGSIVQFNYGEDGIDVHQTSFVTKFEALALNGDVMSEKLSSMLGEPYDSGKILPDGLRDKAVQFIKDNRQQKIKAKNFLKLLKLKFLSSLAQPGEPVGVLAAQSVGEPSTQMTLNTFHLAGRGEMNVTLGIPRLQEILMTASIDIKTPVMTCPLHKGKTKYLTPQNLIHSFYANQRFEILFSSAHTMYVTKFEQLHKHCSCISVTVKQLKSKNLVVLMVCLELQLPNENVLQMREILLFSFPFANPNKPRLFTKVFVREDALCLADKMKKITVAEILESMGVSVTPFAVHNGDICSIYKLKMRLGKPGRYLKNSDITVTDCQHILEVVFLRELEDAIQNHLVLLSRISGIKNFMPDSRPNASSETDEDVPESRSHETENDNDTDDEGRAEDLGLDAQKQKQQATDEMDYEDGSEEEQNEGASLAGLESENDMSEDENGTIENNVIGSDNEKDDIFHGSSNAEDGSKLKSREGNTRTEPKRKKMRGKFIRKETDRAIFSATKGLVFEVHFKFVNEPHILLAQIAEKTAKKVYIQSFGKIDQCRVTDCSENQVFYYGEDPKQRKSPSGKANIPALHTAGVDFGAFWKMEGHIDVRYLYSNNIHAMLNTYGVEAARETIISEISNVFTSYGIGVNIRHLTLIADFMTHSGRYRPMSRLGSIAECISPFSKMSFETASKFIVDAAKHGLVDNLETPSSRICLGLPVKMGTGSFGLMQKVEI</sequence>
<dbReference type="EMBL" id="JAHUZN010000004">
    <property type="protein sequence ID" value="KAG8496912.1"/>
    <property type="molecule type" value="Genomic_DNA"/>
</dbReference>
<feature type="compositionally biased region" description="Basic and acidic residues" evidence="13">
    <location>
        <begin position="783"/>
        <end position="819"/>
    </location>
</feature>
<evidence type="ECO:0000256" key="6">
    <source>
        <dbReference type="ARBA" id="ARBA00022723"/>
    </source>
</evidence>
<keyword evidence="14" id="KW-1133">Transmembrane helix</keyword>
<keyword evidence="10" id="KW-0539">Nucleus</keyword>
<name>A0A8J6D361_9ROSI</name>
<feature type="region of interest" description="Disordered" evidence="13">
    <location>
        <begin position="776"/>
        <end position="819"/>
    </location>
</feature>
<evidence type="ECO:0000256" key="5">
    <source>
        <dbReference type="ARBA" id="ARBA00022695"/>
    </source>
</evidence>
<feature type="compositionally biased region" description="Basic and acidic residues" evidence="13">
    <location>
        <begin position="1573"/>
        <end position="1587"/>
    </location>
</feature>
<feature type="compositionally biased region" description="Acidic residues" evidence="13">
    <location>
        <begin position="1538"/>
        <end position="1548"/>
    </location>
</feature>
<comment type="function">
    <text evidence="12">DNA-dependent RNA polymerase catalyzes the transcription of DNA into RNA using the four ribonucleoside triphosphates as substrates.</text>
</comment>
<dbReference type="GO" id="GO:0003677">
    <property type="term" value="F:DNA binding"/>
    <property type="evidence" value="ECO:0007669"/>
    <property type="project" value="InterPro"/>
</dbReference>
<dbReference type="Gene3D" id="2.40.40.20">
    <property type="match status" value="1"/>
</dbReference>
<dbReference type="InterPro" id="IPR007080">
    <property type="entry name" value="RNA_pol_Rpb1_1"/>
</dbReference>
<evidence type="ECO:0000256" key="13">
    <source>
        <dbReference type="SAM" id="MobiDB-lite"/>
    </source>
</evidence>
<feature type="region of interest" description="Disordered" evidence="13">
    <location>
        <begin position="1463"/>
        <end position="1592"/>
    </location>
</feature>
<dbReference type="Gene3D" id="1.10.274.100">
    <property type="entry name" value="RNA polymerase Rpb1, domain 3"/>
    <property type="match status" value="1"/>
</dbReference>
<feature type="compositionally biased region" description="Basic and acidic residues" evidence="13">
    <location>
        <begin position="138"/>
        <end position="151"/>
    </location>
</feature>
<comment type="subcellular location">
    <subcellularLocation>
        <location evidence="1">Nucleus</location>
    </subcellularLocation>
</comment>
<dbReference type="InterPro" id="IPR007081">
    <property type="entry name" value="RNA_pol_Rpb1_5"/>
</dbReference>
<keyword evidence="14" id="KW-0812">Transmembrane</keyword>
<gene>
    <name evidence="16" type="ORF">CXB51_008093</name>
</gene>
<feature type="domain" description="RNA polymerase N-terminal" evidence="15">
    <location>
        <begin position="338"/>
        <end position="700"/>
    </location>
</feature>
<keyword evidence="17" id="KW-1185">Reference proteome</keyword>
<feature type="region of interest" description="Disordered" evidence="13">
    <location>
        <begin position="138"/>
        <end position="159"/>
    </location>
</feature>
<dbReference type="Pfam" id="PF04983">
    <property type="entry name" value="RNA_pol_Rpb1_3"/>
    <property type="match status" value="1"/>
</dbReference>